<gene>
    <name evidence="3" type="ORF">QQS21_000089</name>
</gene>
<evidence type="ECO:0000313" key="4">
    <source>
        <dbReference type="Proteomes" id="UP001251528"/>
    </source>
</evidence>
<dbReference type="InterPro" id="IPR053178">
    <property type="entry name" value="Osmoadaptation_assoc"/>
</dbReference>
<dbReference type="PANTHER" id="PTHR38111:SF11">
    <property type="entry name" value="TRANSCRIPTION FACTOR DOMAIN-CONTAINING PROTEIN-RELATED"/>
    <property type="match status" value="1"/>
</dbReference>
<dbReference type="EMBL" id="JASWJB010000001">
    <property type="protein sequence ID" value="KAK2617000.1"/>
    <property type="molecule type" value="Genomic_DNA"/>
</dbReference>
<dbReference type="InterPro" id="IPR021858">
    <property type="entry name" value="Fun_TF"/>
</dbReference>
<dbReference type="PANTHER" id="PTHR38111">
    <property type="entry name" value="ZN(2)-C6 FUNGAL-TYPE DOMAIN-CONTAINING PROTEIN-RELATED"/>
    <property type="match status" value="1"/>
</dbReference>
<evidence type="ECO:0000256" key="1">
    <source>
        <dbReference type="ARBA" id="ARBA00023242"/>
    </source>
</evidence>
<keyword evidence="2" id="KW-0472">Membrane</keyword>
<dbReference type="AlphaFoldDB" id="A0AAJ0FZK7"/>
<keyword evidence="2" id="KW-1133">Transmembrane helix</keyword>
<dbReference type="CDD" id="cd00067">
    <property type="entry name" value="GAL4"/>
    <property type="match status" value="1"/>
</dbReference>
<evidence type="ECO:0008006" key="5">
    <source>
        <dbReference type="Google" id="ProtNLM"/>
    </source>
</evidence>
<dbReference type="Proteomes" id="UP001251528">
    <property type="component" value="Unassembled WGS sequence"/>
</dbReference>
<dbReference type="Pfam" id="PF11951">
    <property type="entry name" value="Fungal_trans_2"/>
    <property type="match status" value="1"/>
</dbReference>
<comment type="caution">
    <text evidence="3">The sequence shown here is derived from an EMBL/GenBank/DDBJ whole genome shotgun (WGS) entry which is preliminary data.</text>
</comment>
<protein>
    <recommendedName>
        <fullName evidence="5">Zn(2)-C6 fungal-type domain-containing protein</fullName>
    </recommendedName>
</protein>
<evidence type="ECO:0000256" key="2">
    <source>
        <dbReference type="SAM" id="Phobius"/>
    </source>
</evidence>
<feature type="transmembrane region" description="Helical" evidence="2">
    <location>
        <begin position="441"/>
        <end position="462"/>
    </location>
</feature>
<dbReference type="InterPro" id="IPR001138">
    <property type="entry name" value="Zn2Cys6_DnaBD"/>
</dbReference>
<reference evidence="3" key="1">
    <citation type="submission" date="2023-06" db="EMBL/GenBank/DDBJ databases">
        <title>Conoideocrella luteorostrata (Hypocreales: Clavicipitaceae), a potential biocontrol fungus for elongate hemlock scale in United States Christmas tree production areas.</title>
        <authorList>
            <person name="Barrett H."/>
            <person name="Lovett B."/>
            <person name="Macias A.M."/>
            <person name="Stajich J.E."/>
            <person name="Kasson M.T."/>
        </authorList>
    </citation>
    <scope>NUCLEOTIDE SEQUENCE</scope>
    <source>
        <strain evidence="3">ARSEF 14590</strain>
    </source>
</reference>
<keyword evidence="2" id="KW-0812">Transmembrane</keyword>
<keyword evidence="4" id="KW-1185">Reference proteome</keyword>
<organism evidence="3 4">
    <name type="scientific">Conoideocrella luteorostrata</name>
    <dbReference type="NCBI Taxonomy" id="1105319"/>
    <lineage>
        <taxon>Eukaryota</taxon>
        <taxon>Fungi</taxon>
        <taxon>Dikarya</taxon>
        <taxon>Ascomycota</taxon>
        <taxon>Pezizomycotina</taxon>
        <taxon>Sordariomycetes</taxon>
        <taxon>Hypocreomycetidae</taxon>
        <taxon>Hypocreales</taxon>
        <taxon>Clavicipitaceae</taxon>
        <taxon>Conoideocrella</taxon>
    </lineage>
</organism>
<accession>A0AAJ0FZK7</accession>
<dbReference type="GO" id="GO:0000981">
    <property type="term" value="F:DNA-binding transcription factor activity, RNA polymerase II-specific"/>
    <property type="evidence" value="ECO:0007669"/>
    <property type="project" value="InterPro"/>
</dbReference>
<dbReference type="GO" id="GO:0008270">
    <property type="term" value="F:zinc ion binding"/>
    <property type="evidence" value="ECO:0007669"/>
    <property type="project" value="InterPro"/>
</dbReference>
<proteinExistence type="predicted"/>
<name>A0AAJ0FZK7_9HYPO</name>
<keyword evidence="1" id="KW-0539">Nucleus</keyword>
<evidence type="ECO:0000313" key="3">
    <source>
        <dbReference type="EMBL" id="KAK2617000.1"/>
    </source>
</evidence>
<sequence>MADPRGIWKQGGNRVCQTCGGTSTDWSPKRCDQRQPTCGNCEKSKRECGGYTRKTVFVFSDNVRLQDRDFQELEKDDRAVIYHGRSRVSDKPTRLASRSKNSNIRDCSALPTSHGPVTWASPTTDTASPPRQHYVRQQIDVLSTYRVTNLSVMWQPLHHIFLTTYMPKGGLGTAAEPETDVDGNWIRRLQGGVINSPALQTSVAAYAAAHLARENNDSSLLQRSREMYMRSLQHLRSALARKHSMLSDETLAACLALSMYELAESPTPALDGDGRPNKAAETSAGVAHNTHLRGAVMLMEMRGPDVNNSPLAHSLFLGLRRYMLLGTLINYRDTFLLQPQWKDRPWAVYKKNMLDVCLDALFEMPAVMRQWEEVAHETDQVLVQQKCGRIIDRCSQLDAVLQDWFARYEQSFDGPMYQSSFNSLKSSFDSDEHGKVFPISFSFPIFTVSYLLITYWSGVMIVHNLLMAAHFKLACAPTTAPGSKAASFAAGAQHNRVWVDMVRNLCQTVEFFLSSDMGRLGPTCAMGVLQGGLACLRGGPAPFEREKGWIVEMMGRIARRLNLPAHDILWQ</sequence>